<comment type="caution">
    <text evidence="2">The sequence shown here is derived from an EMBL/GenBank/DDBJ whole genome shotgun (WGS) entry which is preliminary data.</text>
</comment>
<dbReference type="Proteomes" id="UP000245631">
    <property type="component" value="Unassembled WGS sequence"/>
</dbReference>
<dbReference type="AlphaFoldDB" id="A0A8E3B666"/>
<organism evidence="2 3">
    <name type="scientific">Rhizobium loti</name>
    <name type="common">Mesorhizobium loti</name>
    <dbReference type="NCBI Taxonomy" id="381"/>
    <lineage>
        <taxon>Bacteria</taxon>
        <taxon>Pseudomonadati</taxon>
        <taxon>Pseudomonadota</taxon>
        <taxon>Alphaproteobacteria</taxon>
        <taxon>Hyphomicrobiales</taxon>
        <taxon>Phyllobacteriaceae</taxon>
        <taxon>Mesorhizobium</taxon>
    </lineage>
</organism>
<dbReference type="EMBL" id="QGGH01000001">
    <property type="protein sequence ID" value="PWJ93576.1"/>
    <property type="molecule type" value="Genomic_DNA"/>
</dbReference>
<name>A0A8E3B666_RHILI</name>
<feature type="region of interest" description="Disordered" evidence="1">
    <location>
        <begin position="1"/>
        <end position="35"/>
    </location>
</feature>
<evidence type="ECO:0008006" key="4">
    <source>
        <dbReference type="Google" id="ProtNLM"/>
    </source>
</evidence>
<accession>A0A8E3B666</accession>
<protein>
    <recommendedName>
        <fullName evidence="4">HTH cro/C1-type domain-containing protein</fullName>
    </recommendedName>
</protein>
<evidence type="ECO:0000256" key="1">
    <source>
        <dbReference type="SAM" id="MobiDB-lite"/>
    </source>
</evidence>
<dbReference type="GeneID" id="61049609"/>
<sequence length="102" mass="11064">MNESQAAKMAGLGVDGIRNTRRRIGSGKEDAGVSSTTLAKLAPVLQTTAGWLIDGSGPEQMPNEKLRMVLIEASAFPTEIQERIVDFANFQMSNQQRRETAA</sequence>
<evidence type="ECO:0000313" key="3">
    <source>
        <dbReference type="Proteomes" id="UP000245631"/>
    </source>
</evidence>
<reference evidence="2 3" key="1">
    <citation type="submission" date="2018-05" db="EMBL/GenBank/DDBJ databases">
        <title>Genomic Encyclopedia of Type Strains, Phase IV (KMG-IV): sequencing the most valuable type-strain genomes for metagenomic binning, comparative biology and taxonomic classification.</title>
        <authorList>
            <person name="Goeker M."/>
        </authorList>
    </citation>
    <scope>NUCLEOTIDE SEQUENCE [LARGE SCALE GENOMIC DNA]</scope>
    <source>
        <strain evidence="2 3">DSM 2626</strain>
    </source>
</reference>
<dbReference type="RefSeq" id="WP_146211755.1">
    <property type="nucleotide sequence ID" value="NZ_QGGH01000001.1"/>
</dbReference>
<proteinExistence type="predicted"/>
<evidence type="ECO:0000313" key="2">
    <source>
        <dbReference type="EMBL" id="PWJ93576.1"/>
    </source>
</evidence>
<gene>
    <name evidence="2" type="ORF">C8D77_101255</name>
</gene>